<dbReference type="AlphaFoldDB" id="A0A2V4V8S2"/>
<dbReference type="EMBL" id="QJSU01000005">
    <property type="protein sequence ID" value="PYE38858.1"/>
    <property type="molecule type" value="Genomic_DNA"/>
</dbReference>
<dbReference type="RefSeq" id="WP_110923116.1">
    <property type="nucleotide sequence ID" value="NZ_QJSU01000005.1"/>
</dbReference>
<reference evidence="1 2" key="1">
    <citation type="submission" date="2018-06" db="EMBL/GenBank/DDBJ databases">
        <title>Genomic Encyclopedia of Type Strains, Phase III (KMG-III): the genomes of soil and plant-associated and newly described type strains.</title>
        <authorList>
            <person name="Whitman W."/>
        </authorList>
    </citation>
    <scope>NUCLEOTIDE SEQUENCE [LARGE SCALE GENOMIC DNA]</scope>
    <source>
        <strain evidence="1 2">CECT 5889</strain>
    </source>
</reference>
<proteinExistence type="predicted"/>
<keyword evidence="2" id="KW-1185">Reference proteome</keyword>
<dbReference type="Proteomes" id="UP000247746">
    <property type="component" value="Unassembled WGS sequence"/>
</dbReference>
<evidence type="ECO:0000313" key="1">
    <source>
        <dbReference type="EMBL" id="PYE38858.1"/>
    </source>
</evidence>
<protein>
    <submittedName>
        <fullName evidence="1">Uncharacterized protein</fullName>
    </submittedName>
</protein>
<gene>
    <name evidence="1" type="ORF">DFP82_10511</name>
</gene>
<comment type="caution">
    <text evidence="1">The sequence shown here is derived from an EMBL/GenBank/DDBJ whole genome shotgun (WGS) entry which is preliminary data.</text>
</comment>
<organism evidence="1 2">
    <name type="scientific">Psychrobacter fozii</name>
    <dbReference type="NCBI Taxonomy" id="198480"/>
    <lineage>
        <taxon>Bacteria</taxon>
        <taxon>Pseudomonadati</taxon>
        <taxon>Pseudomonadota</taxon>
        <taxon>Gammaproteobacteria</taxon>
        <taxon>Moraxellales</taxon>
        <taxon>Moraxellaceae</taxon>
        <taxon>Psychrobacter</taxon>
    </lineage>
</organism>
<accession>A0A2V4V8S2</accession>
<name>A0A2V4V8S2_9GAMM</name>
<evidence type="ECO:0000313" key="2">
    <source>
        <dbReference type="Proteomes" id="UP000247746"/>
    </source>
</evidence>
<sequence>MEIKSDVLTKDEKQFFIDKILTHYHERDAKHFIEQFECFLDDYLKQDFARINNGFAVLNGNANVMVMGRFYVVKNNDFYRVSTVSKNSDSFDSATRISTIQINGFEKVTDKSIWSEFERINQFFLQIKNSI</sequence>